<dbReference type="EMBL" id="SNWH01000001">
    <property type="protein sequence ID" value="TDO16723.1"/>
    <property type="molecule type" value="Genomic_DNA"/>
</dbReference>
<proteinExistence type="predicted"/>
<dbReference type="Proteomes" id="UP000295150">
    <property type="component" value="Unassembled WGS sequence"/>
</dbReference>
<evidence type="ECO:0000313" key="1">
    <source>
        <dbReference type="EMBL" id="TDO16723.1"/>
    </source>
</evidence>
<protein>
    <submittedName>
        <fullName evidence="1">Uncharacterized protein</fullName>
    </submittedName>
</protein>
<evidence type="ECO:0000313" key="2">
    <source>
        <dbReference type="Proteomes" id="UP000295150"/>
    </source>
</evidence>
<dbReference type="AlphaFoldDB" id="A0A4R6I3Z3"/>
<sequence length="30" mass="3600">MSIHRYHQHCIISWGMGMAYVEPLIDQARR</sequence>
<accession>A0A4R6I3Z3</accession>
<comment type="caution">
    <text evidence="1">The sequence shown here is derived from an EMBL/GenBank/DDBJ whole genome shotgun (WGS) entry which is preliminary data.</text>
</comment>
<organism evidence="1 2">
    <name type="scientific">Halomonas ventosae</name>
    <dbReference type="NCBI Taxonomy" id="229007"/>
    <lineage>
        <taxon>Bacteria</taxon>
        <taxon>Pseudomonadati</taxon>
        <taxon>Pseudomonadota</taxon>
        <taxon>Gammaproteobacteria</taxon>
        <taxon>Oceanospirillales</taxon>
        <taxon>Halomonadaceae</taxon>
        <taxon>Halomonas</taxon>
    </lineage>
</organism>
<gene>
    <name evidence="1" type="ORF">DFO68_101254</name>
</gene>
<reference evidence="1 2" key="1">
    <citation type="submission" date="2019-03" db="EMBL/GenBank/DDBJ databases">
        <title>Freshwater and sediment microbial communities from various areas in North America, analyzing microbe dynamics in response to fracking.</title>
        <authorList>
            <person name="Lamendella R."/>
        </authorList>
    </citation>
    <scope>NUCLEOTIDE SEQUENCE [LARGE SCALE GENOMIC DNA]</scope>
    <source>
        <strain evidence="1 2">1_TX</strain>
    </source>
</reference>
<name>A0A4R6I3Z3_9GAMM</name>
<keyword evidence="2" id="KW-1185">Reference proteome</keyword>